<reference evidence="5 6" key="1">
    <citation type="submission" date="2018-09" db="EMBL/GenBank/DDBJ databases">
        <authorList>
            <person name="Li J."/>
        </authorList>
    </citation>
    <scope>NUCLEOTIDE SEQUENCE [LARGE SCALE GENOMIC DNA]</scope>
    <source>
        <strain evidence="5 6">2129</strain>
    </source>
</reference>
<dbReference type="Pfam" id="PF12146">
    <property type="entry name" value="Hydrolase_4"/>
    <property type="match status" value="1"/>
</dbReference>
<dbReference type="InterPro" id="IPR000073">
    <property type="entry name" value="AB_hydrolase_1"/>
</dbReference>
<dbReference type="InterPro" id="IPR029058">
    <property type="entry name" value="AB_hydrolase_fold"/>
</dbReference>
<feature type="domain" description="AB hydrolase-1" evidence="3">
    <location>
        <begin position="180"/>
        <end position="240"/>
    </location>
</feature>
<gene>
    <name evidence="5" type="ORF">D5R93_09610</name>
</gene>
<organism evidence="5 6">
    <name type="scientific">Actinomyces lilanjuaniae</name>
    <dbReference type="NCBI Taxonomy" id="2321394"/>
    <lineage>
        <taxon>Bacteria</taxon>
        <taxon>Bacillati</taxon>
        <taxon>Actinomycetota</taxon>
        <taxon>Actinomycetes</taxon>
        <taxon>Actinomycetales</taxon>
        <taxon>Actinomycetaceae</taxon>
        <taxon>Actinomyces</taxon>
    </lineage>
</organism>
<dbReference type="GO" id="GO:0016787">
    <property type="term" value="F:hydrolase activity"/>
    <property type="evidence" value="ECO:0007669"/>
    <property type="project" value="UniProtKB-KW"/>
</dbReference>
<keyword evidence="6" id="KW-1185">Reference proteome</keyword>
<dbReference type="EMBL" id="CP032514">
    <property type="protein sequence ID" value="AYD90193.1"/>
    <property type="molecule type" value="Genomic_DNA"/>
</dbReference>
<evidence type="ECO:0000313" key="5">
    <source>
        <dbReference type="EMBL" id="AYD90193.1"/>
    </source>
</evidence>
<feature type="domain" description="Serine aminopeptidase S33" evidence="4">
    <location>
        <begin position="39"/>
        <end position="161"/>
    </location>
</feature>
<evidence type="ECO:0000313" key="6">
    <source>
        <dbReference type="Proteomes" id="UP000273001"/>
    </source>
</evidence>
<name>A0ABN5PP69_9ACTO</name>
<dbReference type="InterPro" id="IPR022742">
    <property type="entry name" value="Hydrolase_4"/>
</dbReference>
<accession>A0ABN5PP69</accession>
<dbReference type="SUPFAM" id="SSF53474">
    <property type="entry name" value="alpha/beta-Hydrolases"/>
    <property type="match status" value="1"/>
</dbReference>
<evidence type="ECO:0000256" key="2">
    <source>
        <dbReference type="ARBA" id="ARBA00038115"/>
    </source>
</evidence>
<protein>
    <submittedName>
        <fullName evidence="5">Alpha/beta fold hydrolase</fullName>
    </submittedName>
</protein>
<dbReference type="PANTHER" id="PTHR22946:SF9">
    <property type="entry name" value="POLYKETIDE TRANSFERASE AF380"/>
    <property type="match status" value="1"/>
</dbReference>
<comment type="similarity">
    <text evidence="2">Belongs to the AB hydrolase superfamily. FUS2 hydrolase family.</text>
</comment>
<evidence type="ECO:0000259" key="4">
    <source>
        <dbReference type="Pfam" id="PF12146"/>
    </source>
</evidence>
<sequence length="263" mass="27743">MTRSARGTKGYSSRPLALTVAGQRVGGLVYVPGSATAASPAPLVVCCHGMDGSHLRVAPVAQRLAAQGAVAVCFDFRGGGGAASQGKAEDMSVLTELADLEGVLAQVSRWDVVDATRVALFGVSLGGAVAALAAARHPSQVSALALWYPALGLAEDLRSRFPTLAAVPQRYEHRGTVLGRAYAADAWDLDVYAEVAAYRRPVLIIHGDQDRSVPLTSSQRAVRAFPDAELVTVPGAGHGFGDERWERAVGRTVEFLRWNEVLD</sequence>
<proteinExistence type="inferred from homology"/>
<dbReference type="Proteomes" id="UP000273001">
    <property type="component" value="Chromosome"/>
</dbReference>
<evidence type="ECO:0000256" key="1">
    <source>
        <dbReference type="ARBA" id="ARBA00022801"/>
    </source>
</evidence>
<dbReference type="Gene3D" id="3.40.50.1820">
    <property type="entry name" value="alpha/beta hydrolase"/>
    <property type="match status" value="1"/>
</dbReference>
<keyword evidence="1 5" id="KW-0378">Hydrolase</keyword>
<evidence type="ECO:0000259" key="3">
    <source>
        <dbReference type="Pfam" id="PF00561"/>
    </source>
</evidence>
<dbReference type="InterPro" id="IPR050261">
    <property type="entry name" value="FrsA_esterase"/>
</dbReference>
<dbReference type="Pfam" id="PF00561">
    <property type="entry name" value="Abhydrolase_1"/>
    <property type="match status" value="1"/>
</dbReference>
<dbReference type="PANTHER" id="PTHR22946">
    <property type="entry name" value="DIENELACTONE HYDROLASE DOMAIN-CONTAINING PROTEIN-RELATED"/>
    <property type="match status" value="1"/>
</dbReference>